<evidence type="ECO:0000313" key="1">
    <source>
        <dbReference type="EMBL" id="RKD96768.1"/>
    </source>
</evidence>
<comment type="caution">
    <text evidence="1">The sequence shown here is derived from an EMBL/GenBank/DDBJ whole genome shotgun (WGS) entry which is preliminary data.</text>
</comment>
<evidence type="ECO:0000313" key="2">
    <source>
        <dbReference type="Proteomes" id="UP000284531"/>
    </source>
</evidence>
<dbReference type="AlphaFoldDB" id="A0A419WMV9"/>
<reference evidence="1 2" key="1">
    <citation type="submission" date="2018-09" db="EMBL/GenBank/DDBJ databases">
        <title>Genomic Encyclopedia of Archaeal and Bacterial Type Strains, Phase II (KMG-II): from individual species to whole genera.</title>
        <authorList>
            <person name="Goeker M."/>
        </authorList>
    </citation>
    <scope>NUCLEOTIDE SEQUENCE [LARGE SCALE GENOMIC DNA]</scope>
    <source>
        <strain evidence="1 2">DSM 21950</strain>
    </source>
</reference>
<accession>A0A419WMV9</accession>
<gene>
    <name evidence="1" type="ORF">BXY64_3715</name>
</gene>
<proteinExistence type="predicted"/>
<sequence length="149" mass="17673">MKDEFKLLLLLIDKLQWIDVQKARLTKIAETFGTTQFPIQMSISTGPPQKILSPREIHEEQKKNIVKVNIPRPEWMDELITQIEADIENYEKQKNEPSLTFQYNVSEELGLRILELFKKDLDYQQEHIEKAVEKLQQSKIFYLNTKQNV</sequence>
<organism evidence="1 2">
    <name type="scientific">Marinifilum flexuosum</name>
    <dbReference type="NCBI Taxonomy" id="1117708"/>
    <lineage>
        <taxon>Bacteria</taxon>
        <taxon>Pseudomonadati</taxon>
        <taxon>Bacteroidota</taxon>
        <taxon>Bacteroidia</taxon>
        <taxon>Marinilabiliales</taxon>
        <taxon>Marinifilaceae</taxon>
    </lineage>
</organism>
<dbReference type="EMBL" id="RAPQ01000012">
    <property type="protein sequence ID" value="RKD96768.1"/>
    <property type="molecule type" value="Genomic_DNA"/>
</dbReference>
<name>A0A419WMV9_9BACT</name>
<protein>
    <submittedName>
        <fullName evidence="1">Uncharacterized protein</fullName>
    </submittedName>
</protein>
<dbReference type="RefSeq" id="WP_120241424.1">
    <property type="nucleotide sequence ID" value="NZ_RAPQ01000012.1"/>
</dbReference>
<dbReference type="Proteomes" id="UP000284531">
    <property type="component" value="Unassembled WGS sequence"/>
</dbReference>
<keyword evidence="2" id="KW-1185">Reference proteome</keyword>